<evidence type="ECO:0000313" key="1">
    <source>
        <dbReference type="EMBL" id="KAA1253369.1"/>
    </source>
</evidence>
<gene>
    <name evidence="1" type="ORF">F0M16_17710</name>
</gene>
<dbReference type="Proteomes" id="UP000323225">
    <property type="component" value="Unassembled WGS sequence"/>
</dbReference>
<accession>A0A5Q6PFG7</accession>
<reference evidence="1 2" key="1">
    <citation type="submission" date="2019-09" db="EMBL/GenBank/DDBJ databases">
        <authorList>
            <person name="Kritzky A."/>
            <person name="Schelkanova E.Y."/>
            <person name="Alkhova Z.V."/>
            <person name="Smirnova N.I."/>
        </authorList>
    </citation>
    <scope>NUCLEOTIDE SEQUENCE [LARGE SCALE GENOMIC DNA]</scope>
    <source>
        <strain evidence="1 2">M1526</strain>
    </source>
</reference>
<sequence>MGETKRISDEMFYSKADAMNSRNEESVVTSKIFSLNGFLVEINGLVAVVNEEYDGVRRLPTFIQTPEAAKSYIKQLDKAHQEGFEDGQEAIRKSFKKLLNL</sequence>
<proteinExistence type="predicted"/>
<dbReference type="EMBL" id="VUAA01000022">
    <property type="protein sequence ID" value="KAA1253369.1"/>
    <property type="molecule type" value="Genomic_DNA"/>
</dbReference>
<dbReference type="AlphaFoldDB" id="A0A5Q6PFG7"/>
<organism evidence="1 2">
    <name type="scientific">Vibrio cholerae</name>
    <dbReference type="NCBI Taxonomy" id="666"/>
    <lineage>
        <taxon>Bacteria</taxon>
        <taxon>Pseudomonadati</taxon>
        <taxon>Pseudomonadota</taxon>
        <taxon>Gammaproteobacteria</taxon>
        <taxon>Vibrionales</taxon>
        <taxon>Vibrionaceae</taxon>
        <taxon>Vibrio</taxon>
    </lineage>
</organism>
<evidence type="ECO:0000313" key="2">
    <source>
        <dbReference type="Proteomes" id="UP000323225"/>
    </source>
</evidence>
<name>A0A5Q6PFG7_VIBCL</name>
<protein>
    <submittedName>
        <fullName evidence="1">Uncharacterized protein</fullName>
    </submittedName>
</protein>
<comment type="caution">
    <text evidence="1">The sequence shown here is derived from an EMBL/GenBank/DDBJ whole genome shotgun (WGS) entry which is preliminary data.</text>
</comment>